<dbReference type="AlphaFoldDB" id="A0A4P9XC32"/>
<dbReference type="Proteomes" id="UP000274922">
    <property type="component" value="Unassembled WGS sequence"/>
</dbReference>
<comment type="subcellular location">
    <subcellularLocation>
        <location evidence="1">Nucleus</location>
    </subcellularLocation>
</comment>
<dbReference type="OrthoDB" id="337750at2759"/>
<evidence type="ECO:0000313" key="4">
    <source>
        <dbReference type="EMBL" id="RKP03004.1"/>
    </source>
</evidence>
<dbReference type="GO" id="GO:0031573">
    <property type="term" value="P:mitotic intra-S DNA damage checkpoint signaling"/>
    <property type="evidence" value="ECO:0007669"/>
    <property type="project" value="TreeGrafter"/>
</dbReference>
<dbReference type="GO" id="GO:0006289">
    <property type="term" value="P:nucleotide-excision repair"/>
    <property type="evidence" value="ECO:0007669"/>
    <property type="project" value="TreeGrafter"/>
</dbReference>
<evidence type="ECO:0000256" key="1">
    <source>
        <dbReference type="ARBA" id="ARBA00004123"/>
    </source>
</evidence>
<dbReference type="GO" id="GO:0000723">
    <property type="term" value="P:telomere maintenance"/>
    <property type="evidence" value="ECO:0007669"/>
    <property type="project" value="TreeGrafter"/>
</dbReference>
<evidence type="ECO:0000256" key="3">
    <source>
        <dbReference type="ARBA" id="ARBA00023242"/>
    </source>
</evidence>
<sequence>ILKMTPTHFHFIVAPDMTAEWETWAQIAVRLFASDYRIESAAGNTIHVRVNGSDLVRGLRSCHHARNTVFRLMKDDQHLPVLQFQITESGGASGRLVLVTHDVPIAVLRPAETAHLAEPAIPPASLYVLLPPLDVLKPIVDKLRLLSPVVTLTGNARGQLLLHARADAVQVQTHFTGLINPNLV</sequence>
<proteinExistence type="inferred from homology"/>
<organism evidence="4 5">
    <name type="scientific">Caulochytrium protostelioides</name>
    <dbReference type="NCBI Taxonomy" id="1555241"/>
    <lineage>
        <taxon>Eukaryota</taxon>
        <taxon>Fungi</taxon>
        <taxon>Fungi incertae sedis</taxon>
        <taxon>Chytridiomycota</taxon>
        <taxon>Chytridiomycota incertae sedis</taxon>
        <taxon>Chytridiomycetes</taxon>
        <taxon>Caulochytriales</taxon>
        <taxon>Caulochytriaceae</taxon>
        <taxon>Caulochytrium</taxon>
    </lineage>
</organism>
<dbReference type="InterPro" id="IPR016580">
    <property type="entry name" value="HUS1"/>
</dbReference>
<dbReference type="GO" id="GO:0035861">
    <property type="term" value="C:site of double-strand break"/>
    <property type="evidence" value="ECO:0007669"/>
    <property type="project" value="TreeGrafter"/>
</dbReference>
<evidence type="ECO:0000256" key="2">
    <source>
        <dbReference type="ARBA" id="ARBA00005563"/>
    </source>
</evidence>
<dbReference type="Pfam" id="PF04005">
    <property type="entry name" value="Hus1"/>
    <property type="match status" value="1"/>
</dbReference>
<protein>
    <recommendedName>
        <fullName evidence="6">Checkpoint protein</fullName>
    </recommendedName>
</protein>
<feature type="non-terminal residue" evidence="4">
    <location>
        <position position="1"/>
    </location>
</feature>
<feature type="non-terminal residue" evidence="4">
    <location>
        <position position="184"/>
    </location>
</feature>
<dbReference type="PIRSF" id="PIRSF011312">
    <property type="entry name" value="Cell_cycle_HUS1"/>
    <property type="match status" value="1"/>
</dbReference>
<accession>A0A4P9XC32</accession>
<dbReference type="Gene3D" id="3.70.10.10">
    <property type="match status" value="1"/>
</dbReference>
<dbReference type="STRING" id="1555241.A0A4P9XC32"/>
<dbReference type="GO" id="GO:0030896">
    <property type="term" value="C:checkpoint clamp complex"/>
    <property type="evidence" value="ECO:0007669"/>
    <property type="project" value="InterPro"/>
</dbReference>
<evidence type="ECO:0008006" key="6">
    <source>
        <dbReference type="Google" id="ProtNLM"/>
    </source>
</evidence>
<gene>
    <name evidence="4" type="ORF">CXG81DRAFT_5224</name>
</gene>
<dbReference type="GO" id="GO:0000724">
    <property type="term" value="P:double-strand break repair via homologous recombination"/>
    <property type="evidence" value="ECO:0007669"/>
    <property type="project" value="TreeGrafter"/>
</dbReference>
<dbReference type="GO" id="GO:0044778">
    <property type="term" value="P:meiotic DNA integrity checkpoint signaling"/>
    <property type="evidence" value="ECO:0007669"/>
    <property type="project" value="TreeGrafter"/>
</dbReference>
<keyword evidence="5" id="KW-1185">Reference proteome</keyword>
<dbReference type="EMBL" id="ML014130">
    <property type="protein sequence ID" value="RKP03004.1"/>
    <property type="molecule type" value="Genomic_DNA"/>
</dbReference>
<evidence type="ECO:0000313" key="5">
    <source>
        <dbReference type="Proteomes" id="UP000274922"/>
    </source>
</evidence>
<dbReference type="GO" id="GO:0005730">
    <property type="term" value="C:nucleolus"/>
    <property type="evidence" value="ECO:0007669"/>
    <property type="project" value="InterPro"/>
</dbReference>
<comment type="similarity">
    <text evidence="2">Belongs to the HUS1 family.</text>
</comment>
<dbReference type="GO" id="GO:0033314">
    <property type="term" value="P:mitotic DNA replication checkpoint signaling"/>
    <property type="evidence" value="ECO:0007669"/>
    <property type="project" value="TreeGrafter"/>
</dbReference>
<reference evidence="5" key="1">
    <citation type="journal article" date="2018" name="Nat. Microbiol.">
        <title>Leveraging single-cell genomics to expand the fungal tree of life.</title>
        <authorList>
            <person name="Ahrendt S.R."/>
            <person name="Quandt C.A."/>
            <person name="Ciobanu D."/>
            <person name="Clum A."/>
            <person name="Salamov A."/>
            <person name="Andreopoulos B."/>
            <person name="Cheng J.F."/>
            <person name="Woyke T."/>
            <person name="Pelin A."/>
            <person name="Henrissat B."/>
            <person name="Reynolds N.K."/>
            <person name="Benny G.L."/>
            <person name="Smith M.E."/>
            <person name="James T.Y."/>
            <person name="Grigoriev I.V."/>
        </authorList>
    </citation>
    <scope>NUCLEOTIDE SEQUENCE [LARGE SCALE GENOMIC DNA]</scope>
    <source>
        <strain evidence="5">ATCC 52028</strain>
    </source>
</reference>
<dbReference type="PANTHER" id="PTHR12900:SF0">
    <property type="entry name" value="CHECKPOINT PROTEIN"/>
    <property type="match status" value="1"/>
</dbReference>
<dbReference type="InterPro" id="IPR007150">
    <property type="entry name" value="HUS1/Mec3"/>
</dbReference>
<dbReference type="PANTHER" id="PTHR12900">
    <property type="entry name" value="MITOTIC AND DNA DAMAGE CHECKPOINT PROTEIN HUS1"/>
    <property type="match status" value="1"/>
</dbReference>
<name>A0A4P9XC32_9FUNG</name>
<keyword evidence="3" id="KW-0539">Nucleus</keyword>